<evidence type="ECO:0000256" key="2">
    <source>
        <dbReference type="ARBA" id="ARBA00022801"/>
    </source>
</evidence>
<comment type="caution">
    <text evidence="10">The sequence shown here is derived from an EMBL/GenBank/DDBJ whole genome shotgun (WGS) entry which is preliminary data.</text>
</comment>
<comment type="PTM">
    <text evidence="8">Contains at least one intrachain disulfide bond essential for its enzymatic activity.</text>
</comment>
<evidence type="ECO:0000256" key="7">
    <source>
        <dbReference type="PIRSR" id="PIRSR005604-2"/>
    </source>
</evidence>
<dbReference type="InterPro" id="IPR008264">
    <property type="entry name" value="Beta_glucanase"/>
</dbReference>
<dbReference type="Pfam" id="PF00722">
    <property type="entry name" value="Glyco_hydro_16"/>
    <property type="match status" value="1"/>
</dbReference>
<dbReference type="PROSITE" id="PS01034">
    <property type="entry name" value="GH16_1"/>
    <property type="match status" value="1"/>
</dbReference>
<dbReference type="FunFam" id="2.60.120.200:FF:000025">
    <property type="entry name" value="Xyloglucan endotransglucosylase/hydrolase"/>
    <property type="match status" value="1"/>
</dbReference>
<dbReference type="Gene3D" id="2.60.120.200">
    <property type="match status" value="1"/>
</dbReference>
<feature type="active site" description="Nucleophile" evidence="6">
    <location>
        <position position="113"/>
    </location>
</feature>
<dbReference type="Pfam" id="PF06955">
    <property type="entry name" value="XET_C"/>
    <property type="match status" value="1"/>
</dbReference>
<protein>
    <recommendedName>
        <fullName evidence="8">Xyloglucan endotransglucosylase/hydrolase</fullName>
        <ecNumber evidence="8">2.4.1.207</ecNumber>
    </recommendedName>
</protein>
<dbReference type="PRINTS" id="PR00737">
    <property type="entry name" value="GLHYDRLASE16"/>
</dbReference>
<evidence type="ECO:0000256" key="8">
    <source>
        <dbReference type="RuleBase" id="RU361120"/>
    </source>
</evidence>
<evidence type="ECO:0000313" key="10">
    <source>
        <dbReference type="EMBL" id="KAG9456388.1"/>
    </source>
</evidence>
<keyword evidence="3" id="KW-1015">Disulfide bond</keyword>
<dbReference type="GO" id="GO:0004553">
    <property type="term" value="F:hydrolase activity, hydrolyzing O-glycosyl compounds"/>
    <property type="evidence" value="ECO:0007669"/>
    <property type="project" value="InterPro"/>
</dbReference>
<dbReference type="GO" id="GO:0071555">
    <property type="term" value="P:cell wall organization"/>
    <property type="evidence" value="ECO:0007669"/>
    <property type="project" value="UniProtKB-KW"/>
</dbReference>
<dbReference type="Proteomes" id="UP000825729">
    <property type="component" value="Unassembled WGS sequence"/>
</dbReference>
<accession>A0AAV7F5Y3</accession>
<evidence type="ECO:0000256" key="1">
    <source>
        <dbReference type="ARBA" id="ARBA00022679"/>
    </source>
</evidence>
<keyword evidence="5 8" id="KW-0326">Glycosidase</keyword>
<keyword evidence="8" id="KW-0134">Cell wall</keyword>
<dbReference type="InterPro" id="IPR010713">
    <property type="entry name" value="XET_C"/>
</dbReference>
<dbReference type="GO" id="GO:0048046">
    <property type="term" value="C:apoplast"/>
    <property type="evidence" value="ECO:0007669"/>
    <property type="project" value="UniProtKB-SubCell"/>
</dbReference>
<name>A0AAV7F5Y3_ARIFI</name>
<keyword evidence="11" id="KW-1185">Reference proteome</keyword>
<dbReference type="InterPro" id="IPR008263">
    <property type="entry name" value="GH16_AS"/>
</dbReference>
<gene>
    <name evidence="10" type="ORF">H6P81_000896</name>
</gene>
<sequence>MMSPLSVAYVSILSRYPACMVLIVLLASFLVAHVSATNFYRDVDITWGDGRGKILRNGKVLSLSLDKASGSGFQSKNEYLFGHIQMQLKLVQGNSAGTVTAYYLKSPGSAWDEIDFEFLGNVSGQPYILHTNIFTQGIGNREEQFYLWFDPTKAFHTYSILWNPKHITFSVDGVAIRVFKNMESVGVPFPKNQPMRLYSSLWNADDWATRGGRVKTDWTKAPFTAYYRNFKARACVWSSRSGRSSCASNSSPSSSYSRGSNEWLAREMDTRSEKMLRWVRKHYMVYDYCNDVKRFPSGLPRECKHNLFH</sequence>
<feature type="glycosylation site" description="N-linked (GlcNAc...) asparagine" evidence="7">
    <location>
        <position position="121"/>
    </location>
</feature>
<dbReference type="InterPro" id="IPR013320">
    <property type="entry name" value="ConA-like_dom_sf"/>
</dbReference>
<feature type="active site" description="Proton donor" evidence="6">
    <location>
        <position position="117"/>
    </location>
</feature>
<proteinExistence type="inferred from homology"/>
<evidence type="ECO:0000259" key="9">
    <source>
        <dbReference type="PROSITE" id="PS51762"/>
    </source>
</evidence>
<evidence type="ECO:0000313" key="11">
    <source>
        <dbReference type="Proteomes" id="UP000825729"/>
    </source>
</evidence>
<dbReference type="InterPro" id="IPR044791">
    <property type="entry name" value="Beta-glucanase/XTH"/>
</dbReference>
<dbReference type="GO" id="GO:0016762">
    <property type="term" value="F:xyloglucan:xyloglucosyl transferase activity"/>
    <property type="evidence" value="ECO:0007669"/>
    <property type="project" value="UniProtKB-EC"/>
</dbReference>
<dbReference type="SUPFAM" id="SSF49899">
    <property type="entry name" value="Concanavalin A-like lectins/glucanases"/>
    <property type="match status" value="1"/>
</dbReference>
<keyword evidence="8" id="KW-0964">Secreted</keyword>
<keyword evidence="8" id="KW-0961">Cell wall biogenesis/degradation</keyword>
<dbReference type="CDD" id="cd02176">
    <property type="entry name" value="GH16_XET"/>
    <property type="match status" value="1"/>
</dbReference>
<dbReference type="EC" id="2.4.1.207" evidence="8"/>
<dbReference type="GO" id="GO:0010411">
    <property type="term" value="P:xyloglucan metabolic process"/>
    <property type="evidence" value="ECO:0007669"/>
    <property type="project" value="InterPro"/>
</dbReference>
<dbReference type="InterPro" id="IPR000757">
    <property type="entry name" value="Beta-glucanase-like"/>
</dbReference>
<evidence type="ECO:0000256" key="5">
    <source>
        <dbReference type="ARBA" id="ARBA00023295"/>
    </source>
</evidence>
<dbReference type="AlphaFoldDB" id="A0AAV7F5Y3"/>
<keyword evidence="8" id="KW-0052">Apoplast</keyword>
<dbReference type="GO" id="GO:0042546">
    <property type="term" value="P:cell wall biogenesis"/>
    <property type="evidence" value="ECO:0007669"/>
    <property type="project" value="InterPro"/>
</dbReference>
<feature type="domain" description="GH16" evidence="9">
    <location>
        <begin position="1"/>
        <end position="227"/>
    </location>
</feature>
<comment type="similarity">
    <text evidence="8">Belongs to the glycosyl hydrolase 16 family.</text>
</comment>
<keyword evidence="1 8" id="KW-0808">Transferase</keyword>
<organism evidence="10 11">
    <name type="scientific">Aristolochia fimbriata</name>
    <name type="common">White veined hardy Dutchman's pipe vine</name>
    <dbReference type="NCBI Taxonomy" id="158543"/>
    <lineage>
        <taxon>Eukaryota</taxon>
        <taxon>Viridiplantae</taxon>
        <taxon>Streptophyta</taxon>
        <taxon>Embryophyta</taxon>
        <taxon>Tracheophyta</taxon>
        <taxon>Spermatophyta</taxon>
        <taxon>Magnoliopsida</taxon>
        <taxon>Magnoliidae</taxon>
        <taxon>Piperales</taxon>
        <taxon>Aristolochiaceae</taxon>
        <taxon>Aristolochia</taxon>
    </lineage>
</organism>
<dbReference type="EMBL" id="JAINDJ010000002">
    <property type="protein sequence ID" value="KAG9456388.1"/>
    <property type="molecule type" value="Genomic_DNA"/>
</dbReference>
<comment type="function">
    <text evidence="8">Catalyzes xyloglucan endohydrolysis (XEH) and/or endotransglycosylation (XET). Cleaves and religates xyloglucan polymers, an essential constituent of the primary cell wall, and thereby participates in cell wall construction of growing tissues.</text>
</comment>
<dbReference type="PROSITE" id="PS51762">
    <property type="entry name" value="GH16_2"/>
    <property type="match status" value="1"/>
</dbReference>
<dbReference type="PANTHER" id="PTHR31062">
    <property type="entry name" value="XYLOGLUCAN ENDOTRANSGLUCOSYLASE/HYDROLASE PROTEIN 8-RELATED"/>
    <property type="match status" value="1"/>
</dbReference>
<keyword evidence="2 8" id="KW-0378">Hydrolase</keyword>
<keyword evidence="4" id="KW-0325">Glycoprotein</keyword>
<evidence type="ECO:0000256" key="6">
    <source>
        <dbReference type="PIRSR" id="PIRSR005604-1"/>
    </source>
</evidence>
<dbReference type="InterPro" id="IPR016455">
    <property type="entry name" value="XTH"/>
</dbReference>
<evidence type="ECO:0000256" key="3">
    <source>
        <dbReference type="ARBA" id="ARBA00023157"/>
    </source>
</evidence>
<dbReference type="PIRSF" id="PIRSF005604">
    <property type="entry name" value="XET"/>
    <property type="match status" value="1"/>
</dbReference>
<reference evidence="10 11" key="1">
    <citation type="submission" date="2021-07" db="EMBL/GenBank/DDBJ databases">
        <title>The Aristolochia fimbriata genome: insights into angiosperm evolution, floral development and chemical biosynthesis.</title>
        <authorList>
            <person name="Jiao Y."/>
        </authorList>
    </citation>
    <scope>NUCLEOTIDE SEQUENCE [LARGE SCALE GENOMIC DNA]</scope>
    <source>
        <strain evidence="10">IBCAS-2021</strain>
        <tissue evidence="10">Leaf</tissue>
    </source>
</reference>
<evidence type="ECO:0000256" key="4">
    <source>
        <dbReference type="ARBA" id="ARBA00023180"/>
    </source>
</evidence>
<comment type="subcellular location">
    <subcellularLocation>
        <location evidence="8">Secreted</location>
        <location evidence="8">Cell wall</location>
    </subcellularLocation>
    <subcellularLocation>
        <location evidence="8">Secreted</location>
        <location evidence="8">Extracellular space</location>
        <location evidence="8">Apoplast</location>
    </subcellularLocation>
</comment>